<dbReference type="EMBL" id="MT631438">
    <property type="protein sequence ID" value="QNO50523.1"/>
    <property type="molecule type" value="Genomic_DNA"/>
</dbReference>
<dbReference type="AlphaFoldDB" id="A0A7G9YNY6"/>
<accession>A0A7G9YNY6</accession>
<dbReference type="EMBL" id="MT631395">
    <property type="protein sequence ID" value="QNO49720.1"/>
    <property type="molecule type" value="Genomic_DNA"/>
</dbReference>
<dbReference type="InterPro" id="IPR038726">
    <property type="entry name" value="PDDEXK_AddAB-type"/>
</dbReference>
<protein>
    <recommendedName>
        <fullName evidence="1">PD-(D/E)XK endonuclease-like domain-containing protein</fullName>
    </recommendedName>
</protein>
<dbReference type="EMBL" id="MT631447">
    <property type="protein sequence ID" value="QNO50658.1"/>
    <property type="molecule type" value="Genomic_DNA"/>
</dbReference>
<evidence type="ECO:0000313" key="3">
    <source>
        <dbReference type="EMBL" id="QNO49748.1"/>
    </source>
</evidence>
<name>A0A7G9YNY6_9EURY</name>
<gene>
    <name evidence="2" type="ORF">BFOKDAJI_00021</name>
    <name evidence="3" type="ORF">BFOKDAJI_00050</name>
    <name evidence="5" type="ORF">FFGHKCHG_00011</name>
    <name evidence="4" type="ORF">LKCECFIB_00016</name>
</gene>
<sequence>MPPGGHTFKGFIDQVDLIPGTDKEVAIIDYKTDGKSGHGERSRQLLLYVHGFSHLYPEYTVRRLSPELLSKQKTAGVWTGWCRVCEFGGGTEAHRCGQLYEVMVHCNSRCTIEP</sequence>
<evidence type="ECO:0000313" key="4">
    <source>
        <dbReference type="EMBL" id="QNO50523.1"/>
    </source>
</evidence>
<evidence type="ECO:0000259" key="1">
    <source>
        <dbReference type="Pfam" id="PF12705"/>
    </source>
</evidence>
<reference evidence="2" key="1">
    <citation type="submission" date="2020-06" db="EMBL/GenBank/DDBJ databases">
        <title>Unique genomic features of the anaerobic methanotrophic archaea.</title>
        <authorList>
            <person name="Chadwick G.L."/>
            <person name="Skennerton C.T."/>
            <person name="Laso-Perez R."/>
            <person name="Leu A.O."/>
            <person name="Speth D.R."/>
            <person name="Yu H."/>
            <person name="Morgan-Lang C."/>
            <person name="Hatzenpichler R."/>
            <person name="Goudeau D."/>
            <person name="Malmstrom R."/>
            <person name="Brazelton W.J."/>
            <person name="Woyke T."/>
            <person name="Hallam S.J."/>
            <person name="Tyson G.W."/>
            <person name="Wegener G."/>
            <person name="Boetius A."/>
            <person name="Orphan V."/>
        </authorList>
    </citation>
    <scope>NUCLEOTIDE SEQUENCE</scope>
</reference>
<evidence type="ECO:0000313" key="2">
    <source>
        <dbReference type="EMBL" id="QNO49720.1"/>
    </source>
</evidence>
<dbReference type="Pfam" id="PF12705">
    <property type="entry name" value="PDDEXK_1"/>
    <property type="match status" value="1"/>
</dbReference>
<organism evidence="2">
    <name type="scientific">Candidatus Methanogaster sp. ANME-2c ERB4</name>
    <dbReference type="NCBI Taxonomy" id="2759911"/>
    <lineage>
        <taxon>Archaea</taxon>
        <taxon>Methanobacteriati</taxon>
        <taxon>Methanobacteriota</taxon>
        <taxon>Stenosarchaea group</taxon>
        <taxon>Methanomicrobia</taxon>
        <taxon>Methanosarcinales</taxon>
        <taxon>ANME-2 cluster</taxon>
        <taxon>Candidatus Methanogasteraceae</taxon>
        <taxon>Candidatus Methanogaster</taxon>
    </lineage>
</organism>
<proteinExistence type="predicted"/>
<evidence type="ECO:0000313" key="5">
    <source>
        <dbReference type="EMBL" id="QNO50658.1"/>
    </source>
</evidence>
<dbReference type="EMBL" id="MT631395">
    <property type="protein sequence ID" value="QNO49748.1"/>
    <property type="molecule type" value="Genomic_DNA"/>
</dbReference>
<feature type="domain" description="PD-(D/E)XK endonuclease-like" evidence="1">
    <location>
        <begin position="7"/>
        <end position="56"/>
    </location>
</feature>